<proteinExistence type="predicted"/>
<feature type="compositionally biased region" description="Polar residues" evidence="1">
    <location>
        <begin position="1"/>
        <end position="25"/>
    </location>
</feature>
<evidence type="ECO:0000256" key="1">
    <source>
        <dbReference type="SAM" id="MobiDB-lite"/>
    </source>
</evidence>
<keyword evidence="3" id="KW-1185">Reference proteome</keyword>
<dbReference type="EMBL" id="JBJQND010000010">
    <property type="protein sequence ID" value="KAL3864959.1"/>
    <property type="molecule type" value="Genomic_DNA"/>
</dbReference>
<gene>
    <name evidence="2" type="ORF">ACJMK2_006600</name>
</gene>
<evidence type="ECO:0000313" key="2">
    <source>
        <dbReference type="EMBL" id="KAL3864959.1"/>
    </source>
</evidence>
<feature type="compositionally biased region" description="Basic and acidic residues" evidence="1">
    <location>
        <begin position="26"/>
        <end position="36"/>
    </location>
</feature>
<protein>
    <submittedName>
        <fullName evidence="2">Uncharacterized protein</fullName>
    </submittedName>
</protein>
<dbReference type="Proteomes" id="UP001634394">
    <property type="component" value="Unassembled WGS sequence"/>
</dbReference>
<evidence type="ECO:0000313" key="3">
    <source>
        <dbReference type="Proteomes" id="UP001634394"/>
    </source>
</evidence>
<sequence>MKDIVQQSVQVTPSPTKASHGTSISDDSKDATKKSEVIEKRPYGSWGPIFKNRETFVEMHLA</sequence>
<organism evidence="2 3">
    <name type="scientific">Sinanodonta woodiana</name>
    <name type="common">Chinese pond mussel</name>
    <name type="synonym">Anodonta woodiana</name>
    <dbReference type="NCBI Taxonomy" id="1069815"/>
    <lineage>
        <taxon>Eukaryota</taxon>
        <taxon>Metazoa</taxon>
        <taxon>Spiralia</taxon>
        <taxon>Lophotrochozoa</taxon>
        <taxon>Mollusca</taxon>
        <taxon>Bivalvia</taxon>
        <taxon>Autobranchia</taxon>
        <taxon>Heteroconchia</taxon>
        <taxon>Palaeoheterodonta</taxon>
        <taxon>Unionida</taxon>
        <taxon>Unionoidea</taxon>
        <taxon>Unionidae</taxon>
        <taxon>Unioninae</taxon>
        <taxon>Sinanodonta</taxon>
    </lineage>
</organism>
<accession>A0ABD3VTM3</accession>
<name>A0ABD3VTM3_SINWO</name>
<comment type="caution">
    <text evidence="2">The sequence shown here is derived from an EMBL/GenBank/DDBJ whole genome shotgun (WGS) entry which is preliminary data.</text>
</comment>
<feature type="region of interest" description="Disordered" evidence="1">
    <location>
        <begin position="1"/>
        <end position="36"/>
    </location>
</feature>
<dbReference type="AlphaFoldDB" id="A0ABD3VTM3"/>
<reference evidence="2 3" key="1">
    <citation type="submission" date="2024-11" db="EMBL/GenBank/DDBJ databases">
        <title>Chromosome-level genome assembly of the freshwater bivalve Anodonta woodiana.</title>
        <authorList>
            <person name="Chen X."/>
        </authorList>
    </citation>
    <scope>NUCLEOTIDE SEQUENCE [LARGE SCALE GENOMIC DNA]</scope>
    <source>
        <strain evidence="2">MN2024</strain>
        <tissue evidence="2">Gills</tissue>
    </source>
</reference>